<reference evidence="3" key="1">
    <citation type="submission" date="2015-11" db="EMBL/GenBank/DDBJ databases">
        <authorList>
            <person name="Seth-Smith H.M.B."/>
        </authorList>
    </citation>
    <scope>NUCLEOTIDE SEQUENCE [LARGE SCALE GENOMIC DNA]</scope>
    <source>
        <strain evidence="3">2013Ark11</strain>
    </source>
</reference>
<feature type="transmembrane region" description="Helical" evidence="1">
    <location>
        <begin position="25"/>
        <end position="50"/>
    </location>
</feature>
<dbReference type="Proteomes" id="UP000198651">
    <property type="component" value="Chromosome I"/>
</dbReference>
<dbReference type="AlphaFoldDB" id="A0A0S4M4Z4"/>
<feature type="non-terminal residue" evidence="2">
    <location>
        <position position="124"/>
    </location>
</feature>
<evidence type="ECO:0000256" key="1">
    <source>
        <dbReference type="SAM" id="Phobius"/>
    </source>
</evidence>
<gene>
    <name evidence="2" type="ORF">Ark11_1586</name>
</gene>
<organism evidence="2 3">
    <name type="scientific">Candidatus Ichthyocystis hellenicum</name>
    <dbReference type="NCBI Taxonomy" id="1561003"/>
    <lineage>
        <taxon>Bacteria</taxon>
        <taxon>Pseudomonadati</taxon>
        <taxon>Pseudomonadota</taxon>
        <taxon>Betaproteobacteria</taxon>
        <taxon>Burkholderiales</taxon>
        <taxon>Candidatus Ichthyocystis</taxon>
    </lineage>
</organism>
<keyword evidence="1" id="KW-0812">Transmembrane</keyword>
<keyword evidence="3" id="KW-1185">Reference proteome</keyword>
<evidence type="ECO:0000313" key="2">
    <source>
        <dbReference type="EMBL" id="CUT18379.1"/>
    </source>
</evidence>
<name>A0A0S4M4Z4_9BURK</name>
<dbReference type="EMBL" id="LN906597">
    <property type="protein sequence ID" value="CUT18379.1"/>
    <property type="molecule type" value="Genomic_DNA"/>
</dbReference>
<keyword evidence="1" id="KW-1133">Transmembrane helix</keyword>
<proteinExistence type="predicted"/>
<sequence length="124" mass="12460">MGAQCLYNAKANIAAARSKNDTNTAINVVLSLSSGVISVGVIVAAVIFAAAVVTAAIVAVAVVTAAVVVSTVVAASVITDSVVAATVEVIVGGNKSSIYDFISGQHTSDTVEFLLYDSSQKLLM</sequence>
<accession>A0A0S4M4Z4</accession>
<evidence type="ECO:0000313" key="3">
    <source>
        <dbReference type="Proteomes" id="UP000198651"/>
    </source>
</evidence>
<feature type="transmembrane region" description="Helical" evidence="1">
    <location>
        <begin position="56"/>
        <end position="78"/>
    </location>
</feature>
<keyword evidence="1" id="KW-0472">Membrane</keyword>
<protein>
    <submittedName>
        <fullName evidence="2">Putative membrane protein (Partial)</fullName>
    </submittedName>
</protein>